<dbReference type="Gene3D" id="3.90.1200.10">
    <property type="match status" value="1"/>
</dbReference>
<gene>
    <name evidence="7" type="ORF">C8Q71DRAFT_858737</name>
</gene>
<dbReference type="RefSeq" id="XP_047778279.1">
    <property type="nucleotide sequence ID" value="XM_047927551.1"/>
</dbReference>
<evidence type="ECO:0000256" key="4">
    <source>
        <dbReference type="ARBA" id="ARBA00022777"/>
    </source>
</evidence>
<proteinExistence type="inferred from homology"/>
<sequence>MTEINDLATVEGVRAYISGTPFDSGDVSRLSGGLGNFTYRLSLRTPYNGHTTVILKHGKPYVPGMEDMAFSLERQVYEVTALRQIRATLPPDPPVSVPEVLRFDENAHVIIMSDCGAHGLSLKQALIAGALPPAAARRVGHALGGFLARFHARGKEDSGATVFFGRNEEGKRLSALVTYGRLVSTLTGGAPPVLADPPLEVSQGELARIAEVAGETERAMLETTETVVMGDFWPGNVLVSLAEAGDASGGVAVESVSVIDWEMAKTGLAGLDIGQFVAELHVICEFKPDGREAASNVIDAFLRAYREGAGAGANLGVARRALTHVGAHLVAWTPVVGWEGREKVREVVKQGVDLLVEGSEGTEEYMKGSILGPLLG</sequence>
<feature type="domain" description="Aminoglycoside phosphotransferase" evidence="6">
    <location>
        <begin position="77"/>
        <end position="305"/>
    </location>
</feature>
<evidence type="ECO:0000256" key="3">
    <source>
        <dbReference type="ARBA" id="ARBA00022741"/>
    </source>
</evidence>
<keyword evidence="5" id="KW-0067">ATP-binding</keyword>
<reference evidence="7 8" key="1">
    <citation type="journal article" date="2021" name="Environ. Microbiol.">
        <title>Gene family expansions and transcriptome signatures uncover fungal adaptations to wood decay.</title>
        <authorList>
            <person name="Hage H."/>
            <person name="Miyauchi S."/>
            <person name="Viragh M."/>
            <person name="Drula E."/>
            <person name="Min B."/>
            <person name="Chaduli D."/>
            <person name="Navarro D."/>
            <person name="Favel A."/>
            <person name="Norest M."/>
            <person name="Lesage-Meessen L."/>
            <person name="Balint B."/>
            <person name="Merenyi Z."/>
            <person name="de Eugenio L."/>
            <person name="Morin E."/>
            <person name="Martinez A.T."/>
            <person name="Baldrian P."/>
            <person name="Stursova M."/>
            <person name="Martinez M.J."/>
            <person name="Novotny C."/>
            <person name="Magnuson J.K."/>
            <person name="Spatafora J.W."/>
            <person name="Maurice S."/>
            <person name="Pangilinan J."/>
            <person name="Andreopoulos W."/>
            <person name="LaButti K."/>
            <person name="Hundley H."/>
            <person name="Na H."/>
            <person name="Kuo A."/>
            <person name="Barry K."/>
            <person name="Lipzen A."/>
            <person name="Henrissat B."/>
            <person name="Riley R."/>
            <person name="Ahrendt S."/>
            <person name="Nagy L.G."/>
            <person name="Grigoriev I.V."/>
            <person name="Martin F."/>
            <person name="Rosso M.N."/>
        </authorList>
    </citation>
    <scope>NUCLEOTIDE SEQUENCE [LARGE SCALE GENOMIC DNA]</scope>
    <source>
        <strain evidence="7 8">CIRM-BRFM 1785</strain>
    </source>
</reference>
<dbReference type="Gene3D" id="3.30.200.20">
    <property type="entry name" value="Phosphorylase Kinase, domain 1"/>
    <property type="match status" value="1"/>
</dbReference>
<comment type="similarity">
    <text evidence="1">Belongs to the methylthioribose kinase family.</text>
</comment>
<dbReference type="SUPFAM" id="SSF56112">
    <property type="entry name" value="Protein kinase-like (PK-like)"/>
    <property type="match status" value="1"/>
</dbReference>
<comment type="caution">
    <text evidence="7">The sequence shown here is derived from an EMBL/GenBank/DDBJ whole genome shotgun (WGS) entry which is preliminary data.</text>
</comment>
<evidence type="ECO:0000259" key="6">
    <source>
        <dbReference type="Pfam" id="PF01636"/>
    </source>
</evidence>
<dbReference type="GeneID" id="72008283"/>
<evidence type="ECO:0000256" key="5">
    <source>
        <dbReference type="ARBA" id="ARBA00022840"/>
    </source>
</evidence>
<accession>A0ABQ8KE25</accession>
<evidence type="ECO:0000313" key="8">
    <source>
        <dbReference type="Proteomes" id="UP000814176"/>
    </source>
</evidence>
<keyword evidence="4" id="KW-0418">Kinase</keyword>
<dbReference type="PANTHER" id="PTHR34273">
    <property type="entry name" value="METHYLTHIORIBOSE KINASE"/>
    <property type="match status" value="1"/>
</dbReference>
<protein>
    <submittedName>
        <fullName evidence="7">Kinase-like domain-containing protein</fullName>
    </submittedName>
</protein>
<evidence type="ECO:0000256" key="2">
    <source>
        <dbReference type="ARBA" id="ARBA00022679"/>
    </source>
</evidence>
<dbReference type="PANTHER" id="PTHR34273:SF2">
    <property type="entry name" value="METHYLTHIORIBOSE KINASE"/>
    <property type="match status" value="1"/>
</dbReference>
<organism evidence="7 8">
    <name type="scientific">Rhodofomes roseus</name>
    <dbReference type="NCBI Taxonomy" id="34475"/>
    <lineage>
        <taxon>Eukaryota</taxon>
        <taxon>Fungi</taxon>
        <taxon>Dikarya</taxon>
        <taxon>Basidiomycota</taxon>
        <taxon>Agaricomycotina</taxon>
        <taxon>Agaricomycetes</taxon>
        <taxon>Polyporales</taxon>
        <taxon>Rhodofomes</taxon>
    </lineage>
</organism>
<name>A0ABQ8KE25_9APHY</name>
<dbReference type="InterPro" id="IPR011009">
    <property type="entry name" value="Kinase-like_dom_sf"/>
</dbReference>
<evidence type="ECO:0000256" key="1">
    <source>
        <dbReference type="ARBA" id="ARBA00010165"/>
    </source>
</evidence>
<dbReference type="InterPro" id="IPR002575">
    <property type="entry name" value="Aminoglycoside_PTrfase"/>
</dbReference>
<dbReference type="EMBL" id="JADCUA010000012">
    <property type="protein sequence ID" value="KAH9835902.1"/>
    <property type="molecule type" value="Genomic_DNA"/>
</dbReference>
<keyword evidence="3" id="KW-0547">Nucleotide-binding</keyword>
<keyword evidence="8" id="KW-1185">Reference proteome</keyword>
<evidence type="ECO:0000313" key="7">
    <source>
        <dbReference type="EMBL" id="KAH9835902.1"/>
    </source>
</evidence>
<dbReference type="Proteomes" id="UP000814176">
    <property type="component" value="Unassembled WGS sequence"/>
</dbReference>
<dbReference type="Pfam" id="PF01636">
    <property type="entry name" value="APH"/>
    <property type="match status" value="1"/>
</dbReference>
<keyword evidence="2" id="KW-0808">Transferase</keyword>